<keyword evidence="1" id="KW-0808">Transferase</keyword>
<dbReference type="OrthoDB" id="4062651at2759"/>
<dbReference type="KEGG" id="mrr:Moror_446"/>
<evidence type="ECO:0000313" key="2">
    <source>
        <dbReference type="Proteomes" id="UP000017559"/>
    </source>
</evidence>
<dbReference type="InterPro" id="IPR011009">
    <property type="entry name" value="Kinase-like_dom_sf"/>
</dbReference>
<accession>V2XZQ9</accession>
<dbReference type="GO" id="GO:0016301">
    <property type="term" value="F:kinase activity"/>
    <property type="evidence" value="ECO:0007669"/>
    <property type="project" value="UniProtKB-KW"/>
</dbReference>
<proteinExistence type="predicted"/>
<dbReference type="EMBL" id="AWSO01000013">
    <property type="protein sequence ID" value="ESK98010.1"/>
    <property type="molecule type" value="Genomic_DNA"/>
</dbReference>
<protein>
    <submittedName>
        <fullName evidence="1">Camk camk-unique protein kinase</fullName>
    </submittedName>
</protein>
<keyword evidence="2" id="KW-1185">Reference proteome</keyword>
<dbReference type="Gene3D" id="1.10.510.10">
    <property type="entry name" value="Transferase(Phosphotransferase) domain 1"/>
    <property type="match status" value="1"/>
</dbReference>
<dbReference type="HOGENOM" id="CLU_2527992_0_0_1"/>
<name>V2XZQ9_MONRO</name>
<sequence>MHREHDVKERIVSGEGPDFACKVWRGLRDARSLITQLLQTDPCRRATVQDALTSAWVQGDIEVLEGAYHDRILSCMDAAELAPR</sequence>
<evidence type="ECO:0000313" key="1">
    <source>
        <dbReference type="EMBL" id="ESK98010.1"/>
    </source>
</evidence>
<gene>
    <name evidence="1" type="ORF">Moror_446</name>
</gene>
<organism evidence="1 2">
    <name type="scientific">Moniliophthora roreri (strain MCA 2997)</name>
    <name type="common">Cocoa frosty pod rot fungus</name>
    <name type="synonym">Crinipellis roreri</name>
    <dbReference type="NCBI Taxonomy" id="1381753"/>
    <lineage>
        <taxon>Eukaryota</taxon>
        <taxon>Fungi</taxon>
        <taxon>Dikarya</taxon>
        <taxon>Basidiomycota</taxon>
        <taxon>Agaricomycotina</taxon>
        <taxon>Agaricomycetes</taxon>
        <taxon>Agaricomycetidae</taxon>
        <taxon>Agaricales</taxon>
        <taxon>Marasmiineae</taxon>
        <taxon>Marasmiaceae</taxon>
        <taxon>Moniliophthora</taxon>
    </lineage>
</organism>
<dbReference type="SUPFAM" id="SSF56112">
    <property type="entry name" value="Protein kinase-like (PK-like)"/>
    <property type="match status" value="1"/>
</dbReference>
<dbReference type="Proteomes" id="UP000017559">
    <property type="component" value="Unassembled WGS sequence"/>
</dbReference>
<comment type="caution">
    <text evidence="1">The sequence shown here is derived from an EMBL/GenBank/DDBJ whole genome shotgun (WGS) entry which is preliminary data.</text>
</comment>
<reference evidence="1 2" key="1">
    <citation type="journal article" date="2014" name="BMC Genomics">
        <title>Genome and secretome analysis of the hemibiotrophic fungal pathogen, Moniliophthora roreri, which causes frosty pod rot disease of cacao: mechanisms of the biotrophic and necrotrophic phases.</title>
        <authorList>
            <person name="Meinhardt L.W."/>
            <person name="Costa G.G.L."/>
            <person name="Thomazella D.P.T."/>
            <person name="Teixeira P.J.P.L."/>
            <person name="Carazzolle M.F."/>
            <person name="Schuster S.C."/>
            <person name="Carlson J.E."/>
            <person name="Guiltinan M.J."/>
            <person name="Mieczkowski P."/>
            <person name="Farmer A."/>
            <person name="Ramaraj T."/>
            <person name="Crozier J."/>
            <person name="Davis R.E."/>
            <person name="Shao J."/>
            <person name="Melnick R.L."/>
            <person name="Pereira G.A.G."/>
            <person name="Bailey B.A."/>
        </authorList>
    </citation>
    <scope>NUCLEOTIDE SEQUENCE [LARGE SCALE GENOMIC DNA]</scope>
    <source>
        <strain evidence="1 2">MCA 2997</strain>
    </source>
</reference>
<dbReference type="AlphaFoldDB" id="V2XZQ9"/>
<keyword evidence="1" id="KW-0418">Kinase</keyword>